<evidence type="ECO:0000256" key="4">
    <source>
        <dbReference type="ARBA" id="ARBA00012140"/>
    </source>
</evidence>
<comment type="caution">
    <text evidence="16">The sequence shown here is derived from an EMBL/GenBank/DDBJ whole genome shotgun (WGS) entry which is preliminary data.</text>
</comment>
<comment type="catalytic activity">
    <reaction evidence="13">
        <text>cytidine(967) in 16S rRNA + S-adenosyl-L-methionine = 5-methylcytidine(967) in 16S rRNA + S-adenosyl-L-homocysteine + H(+)</text>
        <dbReference type="Rhea" id="RHEA:42748"/>
        <dbReference type="Rhea" id="RHEA-COMP:10219"/>
        <dbReference type="Rhea" id="RHEA-COMP:10220"/>
        <dbReference type="ChEBI" id="CHEBI:15378"/>
        <dbReference type="ChEBI" id="CHEBI:57856"/>
        <dbReference type="ChEBI" id="CHEBI:59789"/>
        <dbReference type="ChEBI" id="CHEBI:74483"/>
        <dbReference type="ChEBI" id="CHEBI:82748"/>
        <dbReference type="EC" id="2.1.1.176"/>
    </reaction>
</comment>
<dbReference type="InterPro" id="IPR006027">
    <property type="entry name" value="NusB_RsmB_TIM44"/>
</dbReference>
<dbReference type="Gene3D" id="3.40.50.150">
    <property type="entry name" value="Vaccinia Virus protein VP39"/>
    <property type="match status" value="1"/>
</dbReference>
<dbReference type="PROSITE" id="PS01153">
    <property type="entry name" value="NOL1_NOP2_SUN"/>
    <property type="match status" value="1"/>
</dbReference>
<organism evidence="16 17">
    <name type="scientific">Igneacidithiobacillus copahuensis</name>
    <dbReference type="NCBI Taxonomy" id="2724909"/>
    <lineage>
        <taxon>Bacteria</taxon>
        <taxon>Pseudomonadati</taxon>
        <taxon>Pseudomonadota</taxon>
        <taxon>Acidithiobacillia</taxon>
        <taxon>Acidithiobacillales</taxon>
        <taxon>Acidithiobacillaceae</taxon>
        <taxon>Igneacidithiobacillus</taxon>
    </lineage>
</organism>
<dbReference type="PROSITE" id="PS51686">
    <property type="entry name" value="SAM_MT_RSMB_NOP"/>
    <property type="match status" value="1"/>
</dbReference>
<dbReference type="NCBIfam" id="TIGR00563">
    <property type="entry name" value="rsmB"/>
    <property type="match status" value="1"/>
</dbReference>
<dbReference type="EC" id="2.1.1.176" evidence="4"/>
<evidence type="ECO:0000256" key="5">
    <source>
        <dbReference type="ARBA" id="ARBA00022490"/>
    </source>
</evidence>
<comment type="subcellular location">
    <subcellularLocation>
        <location evidence="2">Cytoplasm</location>
    </subcellularLocation>
</comment>
<evidence type="ECO:0000256" key="13">
    <source>
        <dbReference type="ARBA" id="ARBA00047283"/>
    </source>
</evidence>
<dbReference type="Gene3D" id="1.10.287.730">
    <property type="entry name" value="Helix hairpin bin"/>
    <property type="match status" value="1"/>
</dbReference>
<dbReference type="GO" id="GO:0003723">
    <property type="term" value="F:RNA binding"/>
    <property type="evidence" value="ECO:0007669"/>
    <property type="project" value="UniProtKB-UniRule"/>
</dbReference>
<dbReference type="PANTHER" id="PTHR22807:SF61">
    <property type="entry name" value="NOL1_NOP2_SUN FAMILY PROTEIN _ ANTITERMINATION NUSB DOMAIN-CONTAINING PROTEIN"/>
    <property type="match status" value="1"/>
</dbReference>
<dbReference type="InterPro" id="IPR029063">
    <property type="entry name" value="SAM-dependent_MTases_sf"/>
</dbReference>
<reference evidence="16" key="1">
    <citation type="journal article" date="2021" name="ISME J.">
        <title>Genomic evolution of the class Acidithiobacillia: deep-branching Proteobacteria living in extreme acidic conditions.</title>
        <authorList>
            <person name="Moya-Beltran A."/>
            <person name="Beard S."/>
            <person name="Rojas-Villalobos C."/>
            <person name="Issotta F."/>
            <person name="Gallardo Y."/>
            <person name="Ulloa R."/>
            <person name="Giaveno A."/>
            <person name="Degli Esposti M."/>
            <person name="Johnson D.B."/>
            <person name="Quatrini R."/>
        </authorList>
    </citation>
    <scope>NUCLEOTIDE SEQUENCE</scope>
    <source>
        <strain evidence="16">VAN18-1</strain>
    </source>
</reference>
<dbReference type="PANTHER" id="PTHR22807">
    <property type="entry name" value="NOP2 YEAST -RELATED NOL1/NOP2/FMU SUN DOMAIN-CONTAINING"/>
    <property type="match status" value="1"/>
</dbReference>
<feature type="domain" description="SAM-dependent MTase RsmB/NOP-type" evidence="15">
    <location>
        <begin position="160"/>
        <end position="418"/>
    </location>
</feature>
<keyword evidence="10 14" id="KW-0694">RNA-binding</keyword>
<feature type="binding site" evidence="14">
    <location>
        <begin position="250"/>
        <end position="256"/>
    </location>
    <ligand>
        <name>S-adenosyl-L-methionine</name>
        <dbReference type="ChEBI" id="CHEBI:59789"/>
    </ligand>
</feature>
<dbReference type="GO" id="GO:0006355">
    <property type="term" value="P:regulation of DNA-templated transcription"/>
    <property type="evidence" value="ECO:0007669"/>
    <property type="project" value="InterPro"/>
</dbReference>
<dbReference type="SUPFAM" id="SSF48013">
    <property type="entry name" value="NusB-like"/>
    <property type="match status" value="1"/>
</dbReference>
<dbReference type="Pfam" id="PF01029">
    <property type="entry name" value="NusB"/>
    <property type="match status" value="1"/>
</dbReference>
<dbReference type="InterPro" id="IPR018314">
    <property type="entry name" value="RsmB/NOL1/NOP2-like_CS"/>
</dbReference>
<keyword evidence="17" id="KW-1185">Reference proteome</keyword>
<gene>
    <name evidence="16" type="primary">rsmB</name>
    <name evidence="16" type="ORF">HFQ13_02620</name>
</gene>
<dbReference type="InterPro" id="IPR001678">
    <property type="entry name" value="MeTrfase_RsmB-F_NOP2_dom"/>
</dbReference>
<evidence type="ECO:0000256" key="6">
    <source>
        <dbReference type="ARBA" id="ARBA00022552"/>
    </source>
</evidence>
<comment type="similarity">
    <text evidence="3 14">Belongs to the class I-like SAM-binding methyltransferase superfamily. RsmB/NOP family.</text>
</comment>
<dbReference type="GO" id="GO:0070475">
    <property type="term" value="P:rRNA base methylation"/>
    <property type="evidence" value="ECO:0007669"/>
    <property type="project" value="TreeGrafter"/>
</dbReference>
<dbReference type="InterPro" id="IPR049560">
    <property type="entry name" value="MeTrfase_RsmB-F_NOP2_cat"/>
</dbReference>
<feature type="binding site" evidence="14">
    <location>
        <position position="272"/>
    </location>
    <ligand>
        <name>S-adenosyl-L-methionine</name>
        <dbReference type="ChEBI" id="CHEBI:59789"/>
    </ligand>
</feature>
<dbReference type="Pfam" id="PF22458">
    <property type="entry name" value="RsmF-B_ferredox"/>
    <property type="match status" value="1"/>
</dbReference>
<protein>
    <recommendedName>
        <fullName evidence="4">16S rRNA (cytosine(967)-C(5))-methyltransferase</fullName>
        <ecNumber evidence="4">2.1.1.176</ecNumber>
    </recommendedName>
    <alternativeName>
        <fullName evidence="11">16S rRNA m5C967 methyltransferase</fullName>
    </alternativeName>
    <alternativeName>
        <fullName evidence="12">rRNA (cytosine-C(5)-)-methyltransferase RsmB</fullName>
    </alternativeName>
</protein>
<dbReference type="InterPro" id="IPR035926">
    <property type="entry name" value="NusB-like_sf"/>
</dbReference>
<evidence type="ECO:0000256" key="1">
    <source>
        <dbReference type="ARBA" id="ARBA00002724"/>
    </source>
</evidence>
<dbReference type="Pfam" id="PF01189">
    <property type="entry name" value="Methyltr_RsmB-F"/>
    <property type="match status" value="1"/>
</dbReference>
<dbReference type="SUPFAM" id="SSF53335">
    <property type="entry name" value="S-adenosyl-L-methionine-dependent methyltransferases"/>
    <property type="match status" value="1"/>
</dbReference>
<dbReference type="RefSeq" id="WP_215872125.1">
    <property type="nucleotide sequence ID" value="NZ_JAAXYO010000033.1"/>
</dbReference>
<proteinExistence type="inferred from homology"/>
<keyword evidence="7 14" id="KW-0489">Methyltransferase</keyword>
<evidence type="ECO:0000313" key="17">
    <source>
        <dbReference type="Proteomes" id="UP001197378"/>
    </source>
</evidence>
<dbReference type="InterPro" id="IPR004573">
    <property type="entry name" value="rRNA_ssu_MeTfrase_B"/>
</dbReference>
<evidence type="ECO:0000256" key="9">
    <source>
        <dbReference type="ARBA" id="ARBA00022691"/>
    </source>
</evidence>
<dbReference type="NCBIfam" id="NF008149">
    <property type="entry name" value="PRK10901.1"/>
    <property type="match status" value="1"/>
</dbReference>
<keyword evidence="8 14" id="KW-0808">Transferase</keyword>
<dbReference type="Proteomes" id="UP001197378">
    <property type="component" value="Unassembled WGS sequence"/>
</dbReference>
<name>A0AAE3CIW6_9PROT</name>
<feature type="active site" description="Nucleophile" evidence="14">
    <location>
        <position position="368"/>
    </location>
</feature>
<dbReference type="AlphaFoldDB" id="A0AAE3CIW6"/>
<evidence type="ECO:0000259" key="15">
    <source>
        <dbReference type="PROSITE" id="PS51686"/>
    </source>
</evidence>
<dbReference type="Gene3D" id="3.30.70.1170">
    <property type="entry name" value="Sun protein, domain 3"/>
    <property type="match status" value="1"/>
</dbReference>
<evidence type="ECO:0000256" key="8">
    <source>
        <dbReference type="ARBA" id="ARBA00022679"/>
    </source>
</evidence>
<comment type="function">
    <text evidence="1">Specifically methylates the cytosine at position 967 (m5C967) of 16S rRNA.</text>
</comment>
<accession>A0AAE3CIW6</accession>
<dbReference type="CDD" id="cd02440">
    <property type="entry name" value="AdoMet_MTases"/>
    <property type="match status" value="1"/>
</dbReference>
<evidence type="ECO:0000256" key="14">
    <source>
        <dbReference type="PROSITE-ProRule" id="PRU01023"/>
    </source>
</evidence>
<evidence type="ECO:0000256" key="12">
    <source>
        <dbReference type="ARBA" id="ARBA00031088"/>
    </source>
</evidence>
<keyword evidence="6" id="KW-0698">rRNA processing</keyword>
<dbReference type="EMBL" id="JAAXYO010000033">
    <property type="protein sequence ID" value="MBU2787114.1"/>
    <property type="molecule type" value="Genomic_DNA"/>
</dbReference>
<evidence type="ECO:0000313" key="16">
    <source>
        <dbReference type="EMBL" id="MBU2787114.1"/>
    </source>
</evidence>
<keyword evidence="9 14" id="KW-0949">S-adenosyl-L-methionine</keyword>
<evidence type="ECO:0000256" key="3">
    <source>
        <dbReference type="ARBA" id="ARBA00007494"/>
    </source>
</evidence>
<evidence type="ECO:0000256" key="2">
    <source>
        <dbReference type="ARBA" id="ARBA00004496"/>
    </source>
</evidence>
<keyword evidence="5" id="KW-0963">Cytoplasm</keyword>
<evidence type="ECO:0000256" key="7">
    <source>
        <dbReference type="ARBA" id="ARBA00022603"/>
    </source>
</evidence>
<dbReference type="InterPro" id="IPR054728">
    <property type="entry name" value="RsmB-like_ferredoxin"/>
</dbReference>
<dbReference type="GO" id="GO:0009383">
    <property type="term" value="F:rRNA (cytosine-C5-)-methyltransferase activity"/>
    <property type="evidence" value="ECO:0007669"/>
    <property type="project" value="TreeGrafter"/>
</dbReference>
<feature type="binding site" evidence="14">
    <location>
        <position position="298"/>
    </location>
    <ligand>
        <name>S-adenosyl-L-methionine</name>
        <dbReference type="ChEBI" id="CHEBI:59789"/>
    </ligand>
</feature>
<sequence length="422" mass="46685">MSEAVQGKRLRRAALLAYPAALAGERLDFLLDRSGLQGAERASLQWLLSGALREGQALREPLQSLLRPGKQDEQVLALLQLALYELRHGQRPDFAIVNDWVEASQLIGKTWAKGLINAVLRRYLRERSALDTVAASPSESHPAWLLQRLQAAYPEDWPAIVAANLQPAPLWLRVNRQQLSRDAYQRRLQECGHPSRTYAQLPDALILPGSLPVRELPGWDAGWVTVQDGAAQLAAEILAPQRGEKVLDACAAPGGKTAHLLALGATNILALDRSAPRLRRLQEALQRQGLSAELREADAALPETWGNQQLFDAILLDAPCSATGIIRRHPDILHREPDLVALRDEQARLLRGLWQQLRPGGRLLYCTCSILPEENEAQIQDFLAGHSDAVRVADPRCGQRLPGQDDMDGFYYALLRKVGTQA</sequence>
<dbReference type="InterPro" id="IPR023267">
    <property type="entry name" value="RCMT"/>
</dbReference>
<dbReference type="PRINTS" id="PR02008">
    <property type="entry name" value="RCMTFAMILY"/>
</dbReference>
<feature type="binding site" evidence="14">
    <location>
        <position position="317"/>
    </location>
    <ligand>
        <name>S-adenosyl-L-methionine</name>
        <dbReference type="ChEBI" id="CHEBI:59789"/>
    </ligand>
</feature>
<evidence type="ECO:0000256" key="11">
    <source>
        <dbReference type="ARBA" id="ARBA00030399"/>
    </source>
</evidence>
<dbReference type="GO" id="GO:0005829">
    <property type="term" value="C:cytosol"/>
    <property type="evidence" value="ECO:0007669"/>
    <property type="project" value="TreeGrafter"/>
</dbReference>
<dbReference type="Gene3D" id="1.10.940.10">
    <property type="entry name" value="NusB-like"/>
    <property type="match status" value="1"/>
</dbReference>
<evidence type="ECO:0000256" key="10">
    <source>
        <dbReference type="ARBA" id="ARBA00022884"/>
    </source>
</evidence>